<evidence type="ECO:0000256" key="1">
    <source>
        <dbReference type="ARBA" id="ARBA00004236"/>
    </source>
</evidence>
<feature type="transmembrane region" description="Helical" evidence="9">
    <location>
        <begin position="393"/>
        <end position="411"/>
    </location>
</feature>
<evidence type="ECO:0000313" key="11">
    <source>
        <dbReference type="EMBL" id="HGF34476.1"/>
    </source>
</evidence>
<dbReference type="GO" id="GO:0005886">
    <property type="term" value="C:plasma membrane"/>
    <property type="evidence" value="ECO:0007669"/>
    <property type="project" value="UniProtKB-SubCell"/>
</dbReference>
<dbReference type="PANTHER" id="PTHR22913:SF12">
    <property type="entry name" value="MANNURONAN SYNTHASE"/>
    <property type="match status" value="1"/>
</dbReference>
<evidence type="ECO:0000256" key="4">
    <source>
        <dbReference type="ARBA" id="ARBA00022475"/>
    </source>
</evidence>
<feature type="transmembrane region" description="Helical" evidence="9">
    <location>
        <begin position="63"/>
        <end position="81"/>
    </location>
</feature>
<feature type="transmembrane region" description="Helical" evidence="9">
    <location>
        <begin position="418"/>
        <end position="436"/>
    </location>
</feature>
<name>A0A7C3UYA5_9BACT</name>
<evidence type="ECO:0000256" key="5">
    <source>
        <dbReference type="ARBA" id="ARBA00022676"/>
    </source>
</evidence>
<dbReference type="Gene3D" id="3.90.550.10">
    <property type="entry name" value="Spore Coat Polysaccharide Biosynthesis Protein SpsA, Chain A"/>
    <property type="match status" value="1"/>
</dbReference>
<keyword evidence="9" id="KW-0812">Transmembrane</keyword>
<comment type="similarity">
    <text evidence="2">Belongs to the NodC/HAS family.</text>
</comment>
<keyword evidence="9" id="KW-1133">Transmembrane helix</keyword>
<comment type="subcellular location">
    <subcellularLocation>
        <location evidence="1">Cell membrane</location>
    </subcellularLocation>
</comment>
<organism evidence="11">
    <name type="scientific">Desulfobacca acetoxidans</name>
    <dbReference type="NCBI Taxonomy" id="60893"/>
    <lineage>
        <taxon>Bacteria</taxon>
        <taxon>Pseudomonadati</taxon>
        <taxon>Thermodesulfobacteriota</taxon>
        <taxon>Desulfobaccia</taxon>
        <taxon>Desulfobaccales</taxon>
        <taxon>Desulfobaccaceae</taxon>
        <taxon>Desulfobacca</taxon>
    </lineage>
</organism>
<protein>
    <recommendedName>
        <fullName evidence="3">N-acetylglucosaminyltransferase</fullName>
    </recommendedName>
    <alternativeName>
        <fullName evidence="8">Nodulation protein C</fullName>
    </alternativeName>
</protein>
<feature type="domain" description="Glycosyltransferase 2-like" evidence="10">
    <location>
        <begin position="103"/>
        <end position="272"/>
    </location>
</feature>
<sequence>MQSSTTVPLVLWPPARSRKVQILDLAIKVLVLAAIPASLLYGFKAGAFGGYQHIFSAEGYRSPLMALATGYATAFLVMQAIRTALWCRYRPYPLPEGPLPRVTVIIPAYNEGAMVEKAIYSVAASDYPADRLEIFCLDDGSRDDTWEYMERAARRFPSLIRAIRFPANRGKREALYQGFIQGRGDIFVTVDSDSVIQPDTLKQIVAPLAGNPKIGAVAGNVKAYNRHANLLTRMLWVRFILSFDFLRASQAMYGFVFCTPGALSAYRREAIWPVLEEWRGQTFLGRRCTIGQDRAFTNLVLRQGYHTFYQRTAVVYTLVPETYRGLCRMFLRWDRSNFRESYIQLKFIFTRYRQEHRLLPILDFLVRELEFPLACIFIPLLMIAIFLNPLLLLKLGAAMTVLNFILCLYYVRVERDLDFVYGVLFSFYNFFLLKWIRPYAFLTLKNGRWLTR</sequence>
<keyword evidence="6 11" id="KW-0808">Transferase</keyword>
<keyword evidence="7 9" id="KW-0472">Membrane</keyword>
<keyword evidence="5" id="KW-0328">Glycosyltransferase</keyword>
<dbReference type="SUPFAM" id="SSF53448">
    <property type="entry name" value="Nucleotide-diphospho-sugar transferases"/>
    <property type="match status" value="1"/>
</dbReference>
<dbReference type="GO" id="GO:0030213">
    <property type="term" value="P:hyaluronan biosynthetic process"/>
    <property type="evidence" value="ECO:0007669"/>
    <property type="project" value="TreeGrafter"/>
</dbReference>
<reference evidence="11" key="1">
    <citation type="journal article" date="2020" name="mSystems">
        <title>Genome- and Community-Level Interaction Insights into Carbon Utilization and Element Cycling Functions of Hydrothermarchaeota in Hydrothermal Sediment.</title>
        <authorList>
            <person name="Zhou Z."/>
            <person name="Liu Y."/>
            <person name="Xu W."/>
            <person name="Pan J."/>
            <person name="Luo Z.H."/>
            <person name="Li M."/>
        </authorList>
    </citation>
    <scope>NUCLEOTIDE SEQUENCE [LARGE SCALE GENOMIC DNA]</scope>
    <source>
        <strain evidence="11">SpSt-897</strain>
    </source>
</reference>
<proteinExistence type="inferred from homology"/>
<keyword evidence="4" id="KW-1003">Cell membrane</keyword>
<dbReference type="CDD" id="cd06423">
    <property type="entry name" value="CESA_like"/>
    <property type="match status" value="1"/>
</dbReference>
<dbReference type="AlphaFoldDB" id="A0A7C3UYA5"/>
<evidence type="ECO:0000256" key="8">
    <source>
        <dbReference type="ARBA" id="ARBA00032978"/>
    </source>
</evidence>
<comment type="caution">
    <text evidence="11">The sequence shown here is derived from an EMBL/GenBank/DDBJ whole genome shotgun (WGS) entry which is preliminary data.</text>
</comment>
<evidence type="ECO:0000259" key="10">
    <source>
        <dbReference type="Pfam" id="PF00535"/>
    </source>
</evidence>
<dbReference type="GO" id="GO:0050501">
    <property type="term" value="F:hyaluronan synthase activity"/>
    <property type="evidence" value="ECO:0007669"/>
    <property type="project" value="TreeGrafter"/>
</dbReference>
<evidence type="ECO:0000256" key="7">
    <source>
        <dbReference type="ARBA" id="ARBA00023136"/>
    </source>
</evidence>
<feature type="transmembrane region" description="Helical" evidence="9">
    <location>
        <begin position="25"/>
        <end position="43"/>
    </location>
</feature>
<dbReference type="Pfam" id="PF00535">
    <property type="entry name" value="Glycos_transf_2"/>
    <property type="match status" value="1"/>
</dbReference>
<dbReference type="InterPro" id="IPR029044">
    <property type="entry name" value="Nucleotide-diphossugar_trans"/>
</dbReference>
<evidence type="ECO:0000256" key="6">
    <source>
        <dbReference type="ARBA" id="ARBA00022679"/>
    </source>
</evidence>
<dbReference type="GO" id="GO:0085029">
    <property type="term" value="P:extracellular matrix assembly"/>
    <property type="evidence" value="ECO:0007669"/>
    <property type="project" value="TreeGrafter"/>
</dbReference>
<dbReference type="EMBL" id="DTMF01000212">
    <property type="protein sequence ID" value="HGF34476.1"/>
    <property type="molecule type" value="Genomic_DNA"/>
</dbReference>
<dbReference type="InterPro" id="IPR001173">
    <property type="entry name" value="Glyco_trans_2-like"/>
</dbReference>
<evidence type="ECO:0000256" key="2">
    <source>
        <dbReference type="ARBA" id="ARBA00006782"/>
    </source>
</evidence>
<evidence type="ECO:0000256" key="9">
    <source>
        <dbReference type="SAM" id="Phobius"/>
    </source>
</evidence>
<evidence type="ECO:0000256" key="3">
    <source>
        <dbReference type="ARBA" id="ARBA00016636"/>
    </source>
</evidence>
<gene>
    <name evidence="11" type="ORF">ENW96_08850</name>
</gene>
<dbReference type="PANTHER" id="PTHR22913">
    <property type="entry name" value="HYALURONAN SYNTHASE"/>
    <property type="match status" value="1"/>
</dbReference>
<feature type="transmembrane region" description="Helical" evidence="9">
    <location>
        <begin position="369"/>
        <end position="387"/>
    </location>
</feature>
<accession>A0A7C3UYA5</accession>